<evidence type="ECO:0000256" key="1">
    <source>
        <dbReference type="SAM" id="Phobius"/>
    </source>
</evidence>
<accession>A0A9P0THP5</accession>
<organism evidence="2 3">
    <name type="scientific">Pieris brassicae</name>
    <name type="common">White butterfly</name>
    <name type="synonym">Large white butterfly</name>
    <dbReference type="NCBI Taxonomy" id="7116"/>
    <lineage>
        <taxon>Eukaryota</taxon>
        <taxon>Metazoa</taxon>
        <taxon>Ecdysozoa</taxon>
        <taxon>Arthropoda</taxon>
        <taxon>Hexapoda</taxon>
        <taxon>Insecta</taxon>
        <taxon>Pterygota</taxon>
        <taxon>Neoptera</taxon>
        <taxon>Endopterygota</taxon>
        <taxon>Lepidoptera</taxon>
        <taxon>Glossata</taxon>
        <taxon>Ditrysia</taxon>
        <taxon>Papilionoidea</taxon>
        <taxon>Pieridae</taxon>
        <taxon>Pierinae</taxon>
        <taxon>Pieris</taxon>
    </lineage>
</organism>
<comment type="caution">
    <text evidence="2">The sequence shown here is derived from an EMBL/GenBank/DDBJ whole genome shotgun (WGS) entry which is preliminary data.</text>
</comment>
<dbReference type="AlphaFoldDB" id="A0A9P0THP5"/>
<proteinExistence type="predicted"/>
<keyword evidence="3" id="KW-1185">Reference proteome</keyword>
<evidence type="ECO:0000313" key="3">
    <source>
        <dbReference type="Proteomes" id="UP001152562"/>
    </source>
</evidence>
<sequence>MTSIPTHYYEDDEDDLDSEENIQWSNLLFLPFNPTFKAIVLVVVILKTILGPIQAAYPIVYCWDTMDYDTSLSLIKFAYLYLCDPIYSVDTLLHILHRQIRDEAVKREYLPKSGVLILLDMVSLIPFFSLFQDVPCAPVEFRPNVYSFSEFVM</sequence>
<keyword evidence="1" id="KW-1133">Transmembrane helix</keyword>
<feature type="transmembrane region" description="Helical" evidence="1">
    <location>
        <begin position="38"/>
        <end position="57"/>
    </location>
</feature>
<keyword evidence="1" id="KW-0472">Membrane</keyword>
<dbReference type="Proteomes" id="UP001152562">
    <property type="component" value="Unassembled WGS sequence"/>
</dbReference>
<dbReference type="EMBL" id="CALOZG010000005">
    <property type="protein sequence ID" value="CAH4027134.1"/>
    <property type="molecule type" value="Genomic_DNA"/>
</dbReference>
<protein>
    <submittedName>
        <fullName evidence="2">Uncharacterized protein</fullName>
    </submittedName>
</protein>
<feature type="transmembrane region" description="Helical" evidence="1">
    <location>
        <begin position="109"/>
        <end position="131"/>
    </location>
</feature>
<reference evidence="2" key="1">
    <citation type="submission" date="2022-05" db="EMBL/GenBank/DDBJ databases">
        <authorList>
            <person name="Okamura Y."/>
        </authorList>
    </citation>
    <scope>NUCLEOTIDE SEQUENCE</scope>
</reference>
<gene>
    <name evidence="2" type="ORF">PIBRA_LOCUS4518</name>
</gene>
<evidence type="ECO:0000313" key="2">
    <source>
        <dbReference type="EMBL" id="CAH4027134.1"/>
    </source>
</evidence>
<name>A0A9P0THP5_PIEBR</name>
<keyword evidence="1" id="KW-0812">Transmembrane</keyword>